<dbReference type="RefSeq" id="XP_046601337.1">
    <property type="nucleotide sequence ID" value="XM_046745381.1"/>
</dbReference>
<dbReference type="SUPFAM" id="SSF56672">
    <property type="entry name" value="DNA/RNA polymerases"/>
    <property type="match status" value="1"/>
</dbReference>
<evidence type="ECO:0000256" key="1">
    <source>
        <dbReference type="ARBA" id="ARBA00012493"/>
    </source>
</evidence>
<dbReference type="Gene3D" id="1.10.340.70">
    <property type="match status" value="1"/>
</dbReference>
<evidence type="ECO:0000313" key="3">
    <source>
        <dbReference type="Proteomes" id="UP000829291"/>
    </source>
</evidence>
<dbReference type="InterPro" id="IPR000477">
    <property type="entry name" value="RT_dom"/>
</dbReference>
<dbReference type="InterPro" id="IPR043128">
    <property type="entry name" value="Rev_trsase/Diguanyl_cyclase"/>
</dbReference>
<dbReference type="Pfam" id="PF17921">
    <property type="entry name" value="Integrase_H2C2"/>
    <property type="match status" value="1"/>
</dbReference>
<dbReference type="GeneID" id="124295422"/>
<protein>
    <recommendedName>
        <fullName evidence="1">RNA-directed DNA polymerase</fullName>
        <ecNumber evidence="1">2.7.7.49</ecNumber>
    </recommendedName>
</protein>
<dbReference type="Gene3D" id="3.10.10.10">
    <property type="entry name" value="HIV Type 1 Reverse Transcriptase, subunit A, domain 1"/>
    <property type="match status" value="1"/>
</dbReference>
<dbReference type="PANTHER" id="PTHR37984:SF12">
    <property type="entry name" value="RIBONUCLEASE H"/>
    <property type="match status" value="1"/>
</dbReference>
<gene>
    <name evidence="4" type="primary">LOC124295422</name>
</gene>
<dbReference type="EC" id="2.7.7.49" evidence="1"/>
<dbReference type="Gene3D" id="3.30.420.10">
    <property type="entry name" value="Ribonuclease H-like superfamily/Ribonuclease H"/>
    <property type="match status" value="1"/>
</dbReference>
<dbReference type="InterPro" id="IPR036397">
    <property type="entry name" value="RNaseH_sf"/>
</dbReference>
<dbReference type="InterPro" id="IPR050951">
    <property type="entry name" value="Retrovirus_Pol_polyprotein"/>
</dbReference>
<sequence>MGLFEVNVLLDGLKIAPRIFQKFMDSRLQGIPGVLVYLDNIKIQGQTRAEHDDRLREVLKRLSDANLRLNTDKCVFGVPTMEFLGYRISDEGIKPLATKVEAIKKMPAPNCVKDLQAFLGGLLFYERFLEGRATIAEPLHRLLDADTECHWTKSHQEAFNKLKDLLINAPILWHFDDKKPIVVSVDVSPFGLGAVLAHTDDEGQEHSVTFASKTLTKTQRRYSQIDREALALVFAVTRFHQYLAGRKFILTTDHKPLLGIFNPTKPTPEIVSPKIFRYSRTLSAYNYELIHRPGKKNGNADMLSRLPLPEMAEEEENIEFANALMIENSNRNPVNPEEIAVETSQDTVLKTIKNWVIKGWPRKPQKQYVCFWSKRQEISLEKGCLVWGNRVIIPKKLQRSVLNLLHGNHPGIVGTKVAARTFAWWPRIDQEIESLVKNCKKCMEIQHALKKTPTENWTARQIPWNRIHLDFAGPFEGQLFLVMVDVYTKWVEVRRVPSRHSRLVIKELGQVFATFGVPDTIVSDNDTAFSSLEIQEFYKRNGIKSLFIAPYNPQANGQAERTVQSAKNSLRKLKDGDWETRLSRFLLKQHSTPVTTTGKHPLN</sequence>
<dbReference type="InterPro" id="IPR012337">
    <property type="entry name" value="RNaseH-like_sf"/>
</dbReference>
<dbReference type="Proteomes" id="UP000829291">
    <property type="component" value="Chromosome 7"/>
</dbReference>
<dbReference type="CDD" id="cd01647">
    <property type="entry name" value="RT_LTR"/>
    <property type="match status" value="1"/>
</dbReference>
<dbReference type="InterPro" id="IPR041588">
    <property type="entry name" value="Integrase_H2C2"/>
</dbReference>
<reference evidence="4" key="1">
    <citation type="submission" date="2025-08" db="UniProtKB">
        <authorList>
            <consortium name="RefSeq"/>
        </authorList>
    </citation>
    <scope>IDENTIFICATION</scope>
    <source>
        <tissue evidence="4">Thorax and Abdomen</tissue>
    </source>
</reference>
<dbReference type="Pfam" id="PF00665">
    <property type="entry name" value="rve"/>
    <property type="match status" value="1"/>
</dbReference>
<evidence type="ECO:0000259" key="2">
    <source>
        <dbReference type="PROSITE" id="PS50994"/>
    </source>
</evidence>
<dbReference type="SUPFAM" id="SSF53098">
    <property type="entry name" value="Ribonuclease H-like"/>
    <property type="match status" value="1"/>
</dbReference>
<dbReference type="InterPro" id="IPR001584">
    <property type="entry name" value="Integrase_cat-core"/>
</dbReference>
<keyword evidence="3" id="KW-1185">Reference proteome</keyword>
<name>A0ABM3GM48_NEOLC</name>
<evidence type="ECO:0000313" key="4">
    <source>
        <dbReference type="RefSeq" id="XP_046601337.1"/>
    </source>
</evidence>
<accession>A0ABM3GM48</accession>
<organism evidence="3 4">
    <name type="scientific">Neodiprion lecontei</name>
    <name type="common">Redheaded pine sawfly</name>
    <dbReference type="NCBI Taxonomy" id="441921"/>
    <lineage>
        <taxon>Eukaryota</taxon>
        <taxon>Metazoa</taxon>
        <taxon>Ecdysozoa</taxon>
        <taxon>Arthropoda</taxon>
        <taxon>Hexapoda</taxon>
        <taxon>Insecta</taxon>
        <taxon>Pterygota</taxon>
        <taxon>Neoptera</taxon>
        <taxon>Endopterygota</taxon>
        <taxon>Hymenoptera</taxon>
        <taxon>Tenthredinoidea</taxon>
        <taxon>Diprionidae</taxon>
        <taxon>Diprioninae</taxon>
        <taxon>Neodiprion</taxon>
    </lineage>
</organism>
<dbReference type="InterPro" id="IPR043502">
    <property type="entry name" value="DNA/RNA_pol_sf"/>
</dbReference>
<dbReference type="PANTHER" id="PTHR37984">
    <property type="entry name" value="PROTEIN CBG26694"/>
    <property type="match status" value="1"/>
</dbReference>
<dbReference type="Pfam" id="PF00078">
    <property type="entry name" value="RVT_1"/>
    <property type="match status" value="1"/>
</dbReference>
<feature type="domain" description="Integrase catalytic" evidence="2">
    <location>
        <begin position="459"/>
        <end position="603"/>
    </location>
</feature>
<dbReference type="PROSITE" id="PS50994">
    <property type="entry name" value="INTEGRASE"/>
    <property type="match status" value="1"/>
</dbReference>
<dbReference type="CDD" id="cd09274">
    <property type="entry name" value="RNase_HI_RT_Ty3"/>
    <property type="match status" value="1"/>
</dbReference>
<proteinExistence type="predicted"/>
<dbReference type="Gene3D" id="3.30.70.270">
    <property type="match status" value="2"/>
</dbReference>
<dbReference type="InterPro" id="IPR041577">
    <property type="entry name" value="RT_RNaseH_2"/>
</dbReference>
<dbReference type="Pfam" id="PF17919">
    <property type="entry name" value="RT_RNaseH_2"/>
    <property type="match status" value="1"/>
</dbReference>